<sequence>MVVGRALCGLALLALTGCAATQPGPGIAAAVDVTPTSFPPPLYVFTGAC</sequence>
<evidence type="ECO:0000313" key="2">
    <source>
        <dbReference type="EMBL" id="MDV6263849.1"/>
    </source>
</evidence>
<accession>A0ABU4BHZ2</accession>
<organism evidence="2 3">
    <name type="scientific">Rhodococcoides yunnanense</name>
    <dbReference type="NCBI Taxonomy" id="278209"/>
    <lineage>
        <taxon>Bacteria</taxon>
        <taxon>Bacillati</taxon>
        <taxon>Actinomycetota</taxon>
        <taxon>Actinomycetes</taxon>
        <taxon>Mycobacteriales</taxon>
        <taxon>Nocardiaceae</taxon>
        <taxon>Rhodococcoides</taxon>
    </lineage>
</organism>
<dbReference type="PROSITE" id="PS51257">
    <property type="entry name" value="PROKAR_LIPOPROTEIN"/>
    <property type="match status" value="1"/>
</dbReference>
<protein>
    <recommendedName>
        <fullName evidence="4">Lipoprotein</fullName>
    </recommendedName>
</protein>
<gene>
    <name evidence="2" type="ORF">R3P96_21125</name>
</gene>
<keyword evidence="1" id="KW-0732">Signal</keyword>
<dbReference type="EMBL" id="JAWLJX010000008">
    <property type="protein sequence ID" value="MDV6263849.1"/>
    <property type="molecule type" value="Genomic_DNA"/>
</dbReference>
<comment type="caution">
    <text evidence="2">The sequence shown here is derived from an EMBL/GenBank/DDBJ whole genome shotgun (WGS) entry which is preliminary data.</text>
</comment>
<evidence type="ECO:0000313" key="3">
    <source>
        <dbReference type="Proteomes" id="UP001185755"/>
    </source>
</evidence>
<reference evidence="2 3" key="1">
    <citation type="submission" date="2023-10" db="EMBL/GenBank/DDBJ databases">
        <title>Development of a sustainable strategy for remediation of hydrocarbon-contaminated territories based on the waste exchange concept.</title>
        <authorList>
            <person name="Krivoruchko A."/>
        </authorList>
    </citation>
    <scope>NUCLEOTIDE SEQUENCE [LARGE SCALE GENOMIC DNA]</scope>
    <source>
        <strain evidence="2 3">IEGM 1323</strain>
    </source>
</reference>
<dbReference type="RefSeq" id="WP_317565965.1">
    <property type="nucleotide sequence ID" value="NZ_JAWLJX010000008.1"/>
</dbReference>
<evidence type="ECO:0000256" key="1">
    <source>
        <dbReference type="SAM" id="SignalP"/>
    </source>
</evidence>
<feature type="chain" id="PRO_5046551031" description="Lipoprotein" evidence="1">
    <location>
        <begin position="20"/>
        <end position="49"/>
    </location>
</feature>
<keyword evidence="3" id="KW-1185">Reference proteome</keyword>
<proteinExistence type="predicted"/>
<name>A0ABU4BHZ2_9NOCA</name>
<evidence type="ECO:0008006" key="4">
    <source>
        <dbReference type="Google" id="ProtNLM"/>
    </source>
</evidence>
<feature type="signal peptide" evidence="1">
    <location>
        <begin position="1"/>
        <end position="19"/>
    </location>
</feature>
<dbReference type="Proteomes" id="UP001185755">
    <property type="component" value="Unassembled WGS sequence"/>
</dbReference>